<sequence>MTTIHLAHTAPVNPPGTAGPILTQEQLFKGFQHKIRRPSEFVAAIAKAEILSEDTATGVIKRRVTFKEGAVGGQPLEVVEVCRELPPHRVDFELENGSQVWNIIGGDTPENLFVTYAFAWKHPELMGDDTQPTSAAYRAAEAEHKRLAKFSVESSLATTRKLVAGGAI</sequence>
<dbReference type="STRING" id="1262450.S3BYY6"/>
<evidence type="ECO:0000313" key="2">
    <source>
        <dbReference type="Proteomes" id="UP000016923"/>
    </source>
</evidence>
<dbReference type="InterPro" id="IPR015075">
    <property type="entry name" value="AtaL"/>
</dbReference>
<dbReference type="HOGENOM" id="CLU_111642_2_0_1"/>
<dbReference type="AlphaFoldDB" id="S3BYY6"/>
<dbReference type="VEuPathDB" id="FungiDB:F503_02617"/>
<organism evidence="1 2">
    <name type="scientific">Ophiostoma piceae (strain UAMH 11346)</name>
    <name type="common">Sap stain fungus</name>
    <dbReference type="NCBI Taxonomy" id="1262450"/>
    <lineage>
        <taxon>Eukaryota</taxon>
        <taxon>Fungi</taxon>
        <taxon>Dikarya</taxon>
        <taxon>Ascomycota</taxon>
        <taxon>Pezizomycotina</taxon>
        <taxon>Sordariomycetes</taxon>
        <taxon>Sordariomycetidae</taxon>
        <taxon>Ophiostomatales</taxon>
        <taxon>Ophiostomataceae</taxon>
        <taxon>Ophiostoma</taxon>
    </lineage>
</organism>
<proteinExistence type="predicted"/>
<dbReference type="Gene3D" id="3.30.530.20">
    <property type="match status" value="1"/>
</dbReference>
<evidence type="ECO:0000313" key="1">
    <source>
        <dbReference type="EMBL" id="EPE06489.1"/>
    </source>
</evidence>
<dbReference type="InterPro" id="IPR023393">
    <property type="entry name" value="START-like_dom_sf"/>
</dbReference>
<dbReference type="Proteomes" id="UP000016923">
    <property type="component" value="Unassembled WGS sequence"/>
</dbReference>
<name>S3BYY6_OPHP1</name>
<gene>
    <name evidence="1" type="ORF">F503_02617</name>
</gene>
<reference evidence="1 2" key="1">
    <citation type="journal article" date="2013" name="BMC Genomics">
        <title>The genome and transcriptome of the pine saprophyte Ophiostoma piceae, and a comparison with the bark beetle-associated pine pathogen Grosmannia clavigera.</title>
        <authorList>
            <person name="Haridas S."/>
            <person name="Wang Y."/>
            <person name="Lim L."/>
            <person name="Massoumi Alamouti S."/>
            <person name="Jackman S."/>
            <person name="Docking R."/>
            <person name="Robertson G."/>
            <person name="Birol I."/>
            <person name="Bohlmann J."/>
            <person name="Breuil C."/>
        </authorList>
    </citation>
    <scope>NUCLEOTIDE SEQUENCE [LARGE SCALE GENOMIC DNA]</scope>
    <source>
        <strain evidence="1 2">UAMH 11346</strain>
    </source>
</reference>
<accession>S3BYY6</accession>
<dbReference type="Pfam" id="PF08982">
    <property type="entry name" value="AtaL"/>
    <property type="match status" value="1"/>
</dbReference>
<dbReference type="eggNOG" id="ENOG502S7JX">
    <property type="taxonomic scope" value="Eukaryota"/>
</dbReference>
<dbReference type="EMBL" id="KE148153">
    <property type="protein sequence ID" value="EPE06489.1"/>
    <property type="molecule type" value="Genomic_DNA"/>
</dbReference>
<dbReference type="OMA" id="FEWRHPD"/>
<keyword evidence="2" id="KW-1185">Reference proteome</keyword>
<protein>
    <submittedName>
        <fullName evidence="1">Uncharacterized protein</fullName>
    </submittedName>
</protein>
<dbReference type="SUPFAM" id="SSF55961">
    <property type="entry name" value="Bet v1-like"/>
    <property type="match status" value="1"/>
</dbReference>
<dbReference type="OrthoDB" id="2320332at2759"/>